<evidence type="ECO:0000313" key="2">
    <source>
        <dbReference type="EMBL" id="CAL4797619.1"/>
    </source>
</evidence>
<dbReference type="EMBL" id="CAMXCT020004773">
    <property type="protein sequence ID" value="CAL1163682.1"/>
    <property type="molecule type" value="Genomic_DNA"/>
</dbReference>
<keyword evidence="2" id="KW-0689">Ribosomal protein</keyword>
<protein>
    <submittedName>
        <fullName evidence="2">40S ribosomal protein S5</fullName>
    </submittedName>
</protein>
<dbReference type="OrthoDB" id="194468at2759"/>
<dbReference type="AlphaFoldDB" id="A0A9P1DJ05"/>
<dbReference type="GO" id="GO:0016810">
    <property type="term" value="F:hydrolase activity, acting on carbon-nitrogen (but not peptide) bonds"/>
    <property type="evidence" value="ECO:0007669"/>
    <property type="project" value="InterPro"/>
</dbReference>
<evidence type="ECO:0000313" key="1">
    <source>
        <dbReference type="EMBL" id="CAI4010307.1"/>
    </source>
</evidence>
<gene>
    <name evidence="1" type="ORF">C1SCF055_LOCUS35585</name>
</gene>
<proteinExistence type="predicted"/>
<name>A0A9P1DJ05_9DINO</name>
<dbReference type="EMBL" id="CAMXCT030004773">
    <property type="protein sequence ID" value="CAL4797619.1"/>
    <property type="molecule type" value="Genomic_DNA"/>
</dbReference>
<comment type="caution">
    <text evidence="1">The sequence shown here is derived from an EMBL/GenBank/DDBJ whole genome shotgun (WGS) entry which is preliminary data.</text>
</comment>
<accession>A0A9P1DJ05</accession>
<dbReference type="EMBL" id="CAMXCT010004773">
    <property type="protein sequence ID" value="CAI4010307.1"/>
    <property type="molecule type" value="Genomic_DNA"/>
</dbReference>
<dbReference type="GO" id="GO:0005840">
    <property type="term" value="C:ribosome"/>
    <property type="evidence" value="ECO:0007669"/>
    <property type="project" value="UniProtKB-KW"/>
</dbReference>
<dbReference type="Gene3D" id="2.30.40.10">
    <property type="entry name" value="Urease, subunit C, domain 1"/>
    <property type="match status" value="1"/>
</dbReference>
<feature type="non-terminal residue" evidence="1">
    <location>
        <position position="152"/>
    </location>
</feature>
<dbReference type="InterPro" id="IPR011059">
    <property type="entry name" value="Metal-dep_hydrolase_composite"/>
</dbReference>
<sequence>YAAMGMQGAGKIEVGCVADVTLWDLTAMSLLPRGDPASLLVLGRPQQGPGQAGSALHSSFVRGRRVVSGGLPLTCNLRRLRETLWRHSEPRATGAAAMDPLARPSAEMQRAAEVEYRGAVGLDGSEGPRQLSSHLALRTIWDYAGACALAFT</sequence>
<keyword evidence="2" id="KW-0687">Ribonucleoprotein</keyword>
<dbReference type="Proteomes" id="UP001152797">
    <property type="component" value="Unassembled WGS sequence"/>
</dbReference>
<reference evidence="2 3" key="2">
    <citation type="submission" date="2024-05" db="EMBL/GenBank/DDBJ databases">
        <authorList>
            <person name="Chen Y."/>
            <person name="Shah S."/>
            <person name="Dougan E. K."/>
            <person name="Thang M."/>
            <person name="Chan C."/>
        </authorList>
    </citation>
    <scope>NUCLEOTIDE SEQUENCE [LARGE SCALE GENOMIC DNA]</scope>
</reference>
<keyword evidence="3" id="KW-1185">Reference proteome</keyword>
<evidence type="ECO:0000313" key="3">
    <source>
        <dbReference type="Proteomes" id="UP001152797"/>
    </source>
</evidence>
<reference evidence="1" key="1">
    <citation type="submission" date="2022-10" db="EMBL/GenBank/DDBJ databases">
        <authorList>
            <person name="Chen Y."/>
            <person name="Dougan E. K."/>
            <person name="Chan C."/>
            <person name="Rhodes N."/>
            <person name="Thang M."/>
        </authorList>
    </citation>
    <scope>NUCLEOTIDE SEQUENCE</scope>
</reference>
<dbReference type="SUPFAM" id="SSF51338">
    <property type="entry name" value="Composite domain of metallo-dependent hydrolases"/>
    <property type="match status" value="1"/>
</dbReference>
<organism evidence="1">
    <name type="scientific">Cladocopium goreaui</name>
    <dbReference type="NCBI Taxonomy" id="2562237"/>
    <lineage>
        <taxon>Eukaryota</taxon>
        <taxon>Sar</taxon>
        <taxon>Alveolata</taxon>
        <taxon>Dinophyceae</taxon>
        <taxon>Suessiales</taxon>
        <taxon>Symbiodiniaceae</taxon>
        <taxon>Cladocopium</taxon>
    </lineage>
</organism>